<dbReference type="HOGENOM" id="CLU_400988_0_0_11"/>
<accession>I1D7N6</accession>
<dbReference type="OrthoDB" id="9784823at2"/>
<dbReference type="eggNOG" id="COG0286">
    <property type="taxonomic scope" value="Bacteria"/>
</dbReference>
<protein>
    <recommendedName>
        <fullName evidence="4">Type I restriction-modification system methyltransferase subunit</fullName>
    </recommendedName>
</protein>
<evidence type="ECO:0000313" key="3">
    <source>
        <dbReference type="Proteomes" id="UP000005087"/>
    </source>
</evidence>
<dbReference type="Proteomes" id="UP000005087">
    <property type="component" value="Chromosome"/>
</dbReference>
<dbReference type="EMBL" id="CM001484">
    <property type="protein sequence ID" value="EIF00961.1"/>
    <property type="molecule type" value="Genomic_DNA"/>
</dbReference>
<reference evidence="3" key="2">
    <citation type="submission" date="2012-01" db="EMBL/GenBank/DDBJ databases">
        <title>Noncontiguous Finished sequence of chromosome of Saccharomonospora glauca K62.</title>
        <authorList>
            <consortium name="US DOE Joint Genome Institute"/>
            <person name="Lucas S."/>
            <person name="Han J."/>
            <person name="Lapidus A."/>
            <person name="Cheng J.-F."/>
            <person name="Goodwin L."/>
            <person name="Pitluck S."/>
            <person name="Peters L."/>
            <person name="Mikhailova N."/>
            <person name="Held B."/>
            <person name="Detter J.C."/>
            <person name="Han C."/>
            <person name="Tapia R."/>
            <person name="Land M."/>
            <person name="Hauser L."/>
            <person name="Kyrpides N."/>
            <person name="Ivanova N."/>
            <person name="Pagani I."/>
            <person name="Brambilla E.-M."/>
            <person name="Klenk H.-P."/>
            <person name="Woyke T."/>
        </authorList>
    </citation>
    <scope>NUCLEOTIDE SEQUENCE [LARGE SCALE GENOMIC DNA]</scope>
    <source>
        <strain evidence="3">K62</strain>
    </source>
</reference>
<name>I1D7N6_9PSEU</name>
<gene>
    <name evidence="2" type="ORF">SacglDRAFT_04129</name>
</gene>
<organism evidence="2 3">
    <name type="scientific">Saccharomonospora glauca K62</name>
    <dbReference type="NCBI Taxonomy" id="928724"/>
    <lineage>
        <taxon>Bacteria</taxon>
        <taxon>Bacillati</taxon>
        <taxon>Actinomycetota</taxon>
        <taxon>Actinomycetes</taxon>
        <taxon>Pseudonocardiales</taxon>
        <taxon>Pseudonocardiaceae</taxon>
        <taxon>Saccharomonospora</taxon>
    </lineage>
</organism>
<dbReference type="SUPFAM" id="SSF53335">
    <property type="entry name" value="S-adenosyl-L-methionine-dependent methyltransferases"/>
    <property type="match status" value="1"/>
</dbReference>
<evidence type="ECO:0008006" key="4">
    <source>
        <dbReference type="Google" id="ProtNLM"/>
    </source>
</evidence>
<dbReference type="RefSeq" id="WP_005466818.1">
    <property type="nucleotide sequence ID" value="NZ_CM001484.1"/>
</dbReference>
<dbReference type="InterPro" id="IPR029063">
    <property type="entry name" value="SAM-dependent_MTases_sf"/>
</dbReference>
<reference evidence="2 3" key="1">
    <citation type="submission" date="2011-09" db="EMBL/GenBank/DDBJ databases">
        <authorList>
            <consortium name="US DOE Joint Genome Institute (JGI-PGF)"/>
            <person name="Lucas S."/>
            <person name="Han J."/>
            <person name="Lapidus A."/>
            <person name="Cheng J.-F."/>
            <person name="Goodwin L."/>
            <person name="Pitluck S."/>
            <person name="Peters L."/>
            <person name="Land M.L."/>
            <person name="Hauser L."/>
            <person name="Brambilla E."/>
            <person name="Klenk H.-P."/>
            <person name="Woyke T.J."/>
        </authorList>
    </citation>
    <scope>NUCLEOTIDE SEQUENCE [LARGE SCALE GENOMIC DNA]</scope>
    <source>
        <strain evidence="2 3">K62</strain>
    </source>
</reference>
<evidence type="ECO:0000313" key="2">
    <source>
        <dbReference type="EMBL" id="EIF00961.1"/>
    </source>
</evidence>
<feature type="region of interest" description="Disordered" evidence="1">
    <location>
        <begin position="267"/>
        <end position="286"/>
    </location>
</feature>
<sequence length="693" mass="74728">MLDSPAVPTRDSLLMSMADIAQLAGVRRPVVTTWRRRYTDFPAPAVDGSAKPLFRAREVCDWLVETGRMERDVAELDLCLHTLSAWGEDLAPRDVIAAATSLVCLVALDGEPLTGATPCQLRDRAEEVDPDDVFLLTEVWSLPERPGHLLALVDELIEAAWGASDAFERLLAARGRFGARDLAARRPDPELGLLLAKLSGVAERAGHSASLTIADPAAGPGDLLVPLLGLLPESCAPIVLAADSDAYLARLLRRRLIVHGVPLDDQDVNTGPDLADGTGDSAEGPDALVTQIPYRPAENRSAMEVLHRIDDIAVRLADSSTAVVWGPADVLTGTLPRYSPEERTRAKLLASGLVEAVIRLPGGMLPFRPGYETALWVISPVRRTPLRGRMLVADVSDAPLTPAVVDALVTDVVTWRRAGHQPTEHTRTHCVDVEVAGLVEAGGPLFAPRLPTVRERRTEVPRTVARVAELEATLARLADARRTRRPRVRTGITQAQPRAPELVSVGSLIKAGTVNLIQGTRIDPRHVSAQGTHRVLGPSDLGCSKAEYERLIDRAVLAEHYPRAALTEPGDVLVTLAPAPTVMVDDDGFSVVEFPVRALRISAKGRARLTPRLLAALLTAAAAHRSDGAVRAPRRLEEWRIPVLDVQTVRETDRMLATLAERRAIAQQELAAVDALTEIAVTGLTNGTLTIQP</sequence>
<dbReference type="STRING" id="928724.SacglDRAFT_04129"/>
<dbReference type="AlphaFoldDB" id="I1D7N6"/>
<dbReference type="Gene3D" id="3.40.50.150">
    <property type="entry name" value="Vaccinia Virus protein VP39"/>
    <property type="match status" value="1"/>
</dbReference>
<keyword evidence="3" id="KW-1185">Reference proteome</keyword>
<proteinExistence type="predicted"/>
<evidence type="ECO:0000256" key="1">
    <source>
        <dbReference type="SAM" id="MobiDB-lite"/>
    </source>
</evidence>